<dbReference type="RefSeq" id="WP_345119501.1">
    <property type="nucleotide sequence ID" value="NZ_BAABJA010000015.1"/>
</dbReference>
<dbReference type="EMBL" id="BAABJA010000015">
    <property type="protein sequence ID" value="GAA4666769.1"/>
    <property type="molecule type" value="Genomic_DNA"/>
</dbReference>
<dbReference type="InterPro" id="IPR023393">
    <property type="entry name" value="START-like_dom_sf"/>
</dbReference>
<evidence type="ECO:0000313" key="1">
    <source>
        <dbReference type="EMBL" id="GAA4666769.1"/>
    </source>
</evidence>
<keyword evidence="2" id="KW-1185">Reference proteome</keyword>
<reference evidence="2" key="1">
    <citation type="journal article" date="2019" name="Int. J. Syst. Evol. Microbiol.">
        <title>The Global Catalogue of Microorganisms (GCM) 10K type strain sequencing project: providing services to taxonomists for standard genome sequencing and annotation.</title>
        <authorList>
            <consortium name="The Broad Institute Genomics Platform"/>
            <consortium name="The Broad Institute Genome Sequencing Center for Infectious Disease"/>
            <person name="Wu L."/>
            <person name="Ma J."/>
        </authorList>
    </citation>
    <scope>NUCLEOTIDE SEQUENCE [LARGE SCALE GENOMIC DNA]</scope>
    <source>
        <strain evidence="2">JCM 17714</strain>
    </source>
</reference>
<dbReference type="Proteomes" id="UP001501699">
    <property type="component" value="Unassembled WGS sequence"/>
</dbReference>
<organism evidence="1 2">
    <name type="scientific">Bartonella pachyuromydis</name>
    <dbReference type="NCBI Taxonomy" id="931097"/>
    <lineage>
        <taxon>Bacteria</taxon>
        <taxon>Pseudomonadati</taxon>
        <taxon>Pseudomonadota</taxon>
        <taxon>Alphaproteobacteria</taxon>
        <taxon>Hyphomicrobiales</taxon>
        <taxon>Bartonellaceae</taxon>
        <taxon>Bartonella</taxon>
    </lineage>
</organism>
<comment type="caution">
    <text evidence="1">The sequence shown here is derived from an EMBL/GenBank/DDBJ whole genome shotgun (WGS) entry which is preliminary data.</text>
</comment>
<name>A0ABP8VM62_9HYPH</name>
<protein>
    <recommendedName>
        <fullName evidence="3">Ribosome association toxin RatA</fullName>
    </recommendedName>
</protein>
<dbReference type="SUPFAM" id="SSF55961">
    <property type="entry name" value="Bet v1-like"/>
    <property type="match status" value="1"/>
</dbReference>
<sequence length="243" mass="27880">MNFEEKLQQVKRDIANIFFELGITERHNEKLCETSDIRSVLGLDSQEIMTVIDVVSSLALSKASLKEENVKTIDDLSSYLVQNRDNWLFIDMPFVLQSSAIINCDFDTVFSYIANYRKWPQIIPHVNQIIPEYDDGQLQSFTMHIEGINSEPSYLVKSLRYVNKSLAIIDFAQPVPPDGFTCHKGGWRFQSLGKDCTRLISFHGFSLNKQTEIEIEKAITLIRSHIQTALKTWSHYANGEKNV</sequence>
<accession>A0ABP8VM62</accession>
<evidence type="ECO:0000313" key="2">
    <source>
        <dbReference type="Proteomes" id="UP001501699"/>
    </source>
</evidence>
<evidence type="ECO:0008006" key="3">
    <source>
        <dbReference type="Google" id="ProtNLM"/>
    </source>
</evidence>
<proteinExistence type="predicted"/>
<gene>
    <name evidence="1" type="ORF">GCM10023262_14980</name>
</gene>
<dbReference type="Gene3D" id="3.30.530.20">
    <property type="match status" value="1"/>
</dbReference>